<proteinExistence type="predicted"/>
<organism evidence="2">
    <name type="scientific">Bat mastadenovirus</name>
    <dbReference type="NCBI Taxonomy" id="740971"/>
    <lineage>
        <taxon>Viruses</taxon>
        <taxon>Varidnaviria</taxon>
        <taxon>Bamfordvirae</taxon>
        <taxon>Preplasmiviricota</taxon>
        <taxon>Polisuviricotina</taxon>
        <taxon>Pharingeaviricetes</taxon>
        <taxon>Rowavirales</taxon>
        <taxon>Adenoviridae</taxon>
        <taxon>Mastadenovirus</taxon>
        <taxon>Mastadenovirus asiensse</taxon>
    </lineage>
</organism>
<dbReference type="EMBL" id="MT815935">
    <property type="protein sequence ID" value="QRV11646.1"/>
    <property type="molecule type" value="Genomic_DNA"/>
</dbReference>
<protein>
    <submittedName>
        <fullName evidence="2">Uncharacterized protein</fullName>
    </submittedName>
</protein>
<feature type="region of interest" description="Disordered" evidence="1">
    <location>
        <begin position="1"/>
        <end position="20"/>
    </location>
</feature>
<accession>A0A894JBX3</accession>
<evidence type="ECO:0000313" key="2">
    <source>
        <dbReference type="EMBL" id="QRV11646.1"/>
    </source>
</evidence>
<reference evidence="2" key="1">
    <citation type="submission" date="2020-07" db="EMBL/GenBank/DDBJ databases">
        <authorList>
            <person name="Hardmeier I.S."/>
            <person name="Aeberhard N."/>
            <person name="Qi W."/>
            <person name="Kraettli H."/>
            <person name="Fraefel C."/>
            <person name="Kubacki J."/>
        </authorList>
    </citation>
    <scope>NUCLEOTIDE SEQUENCE</scope>
    <source>
        <strain evidence="2">Pipistrellus/Switzerland/2019/1</strain>
    </source>
</reference>
<sequence>MPVRSVPMASEESTKEDEDVVFVSETLPKRKRDRALGPLFSKRPCNRPEPVDLEQTEPLDLTTKARP</sequence>
<feature type="region of interest" description="Disordered" evidence="1">
    <location>
        <begin position="31"/>
        <end position="67"/>
    </location>
</feature>
<evidence type="ECO:0000256" key="1">
    <source>
        <dbReference type="SAM" id="MobiDB-lite"/>
    </source>
</evidence>
<name>A0A894JBX3_9ADEN</name>